<keyword evidence="7 10" id="KW-0472">Membrane</keyword>
<keyword evidence="8" id="KW-0675">Receptor</keyword>
<gene>
    <name evidence="12" type="ORF">OMM_03638</name>
</gene>
<dbReference type="Gene3D" id="2.40.170.20">
    <property type="entry name" value="TonB-dependent receptor, beta-barrel domain"/>
    <property type="match status" value="1"/>
</dbReference>
<proteinExistence type="inferred from homology"/>
<evidence type="ECO:0000256" key="10">
    <source>
        <dbReference type="PROSITE-ProRule" id="PRU01360"/>
    </source>
</evidence>
<dbReference type="GO" id="GO:0009279">
    <property type="term" value="C:cell outer membrane"/>
    <property type="evidence" value="ECO:0007669"/>
    <property type="project" value="UniProtKB-SubCell"/>
</dbReference>
<dbReference type="GO" id="GO:0044718">
    <property type="term" value="P:siderophore transmembrane transport"/>
    <property type="evidence" value="ECO:0007669"/>
    <property type="project" value="TreeGrafter"/>
</dbReference>
<evidence type="ECO:0000256" key="5">
    <source>
        <dbReference type="ARBA" id="ARBA00022729"/>
    </source>
</evidence>
<comment type="subcellular location">
    <subcellularLocation>
        <location evidence="1 10">Cell outer membrane</location>
        <topology evidence="1 10">Multi-pass membrane protein</topology>
    </subcellularLocation>
</comment>
<dbReference type="PANTHER" id="PTHR30069:SF29">
    <property type="entry name" value="HEMOGLOBIN AND HEMOGLOBIN-HAPTOGLOBIN-BINDING PROTEIN 1-RELATED"/>
    <property type="match status" value="1"/>
</dbReference>
<evidence type="ECO:0000313" key="13">
    <source>
        <dbReference type="Proteomes" id="UP000189670"/>
    </source>
</evidence>
<keyword evidence="5" id="KW-0732">Signal</keyword>
<keyword evidence="3 10" id="KW-1134">Transmembrane beta strand</keyword>
<evidence type="ECO:0000256" key="9">
    <source>
        <dbReference type="ARBA" id="ARBA00023237"/>
    </source>
</evidence>
<dbReference type="EMBL" id="ATBP01000538">
    <property type="protein sequence ID" value="ETR69880.1"/>
    <property type="molecule type" value="Genomic_DNA"/>
</dbReference>
<dbReference type="InterPro" id="IPR000531">
    <property type="entry name" value="Beta-barrel_TonB"/>
</dbReference>
<evidence type="ECO:0000256" key="7">
    <source>
        <dbReference type="ARBA" id="ARBA00023136"/>
    </source>
</evidence>
<reference evidence="13" key="1">
    <citation type="submission" date="2012-11" db="EMBL/GenBank/DDBJ databases">
        <authorList>
            <person name="Lucero-Rivera Y.E."/>
            <person name="Tovar-Ramirez D."/>
        </authorList>
    </citation>
    <scope>NUCLEOTIDE SEQUENCE [LARGE SCALE GENOMIC DNA]</scope>
    <source>
        <strain evidence="13">Araruama</strain>
    </source>
</reference>
<dbReference type="PANTHER" id="PTHR30069">
    <property type="entry name" value="TONB-DEPENDENT OUTER MEMBRANE RECEPTOR"/>
    <property type="match status" value="1"/>
</dbReference>
<evidence type="ECO:0000313" key="12">
    <source>
        <dbReference type="EMBL" id="ETR69880.1"/>
    </source>
</evidence>
<evidence type="ECO:0000256" key="3">
    <source>
        <dbReference type="ARBA" id="ARBA00022452"/>
    </source>
</evidence>
<dbReference type="Proteomes" id="UP000189670">
    <property type="component" value="Unassembled WGS sequence"/>
</dbReference>
<evidence type="ECO:0000256" key="1">
    <source>
        <dbReference type="ARBA" id="ARBA00004571"/>
    </source>
</evidence>
<name>A0A1V1P4Y3_9BACT</name>
<dbReference type="Pfam" id="PF00593">
    <property type="entry name" value="TonB_dep_Rec_b-barrel"/>
    <property type="match status" value="1"/>
</dbReference>
<keyword evidence="2 10" id="KW-0813">Transport</keyword>
<dbReference type="SUPFAM" id="SSF56935">
    <property type="entry name" value="Porins"/>
    <property type="match status" value="1"/>
</dbReference>
<comment type="similarity">
    <text evidence="10">Belongs to the TonB-dependent receptor family.</text>
</comment>
<protein>
    <submittedName>
        <fullName evidence="12">Iron complex outermembrane recepter protein</fullName>
    </submittedName>
</protein>
<dbReference type="InterPro" id="IPR036942">
    <property type="entry name" value="Beta-barrel_TonB_sf"/>
</dbReference>
<organism evidence="12 13">
    <name type="scientific">Candidatus Magnetoglobus multicellularis str. Araruama</name>
    <dbReference type="NCBI Taxonomy" id="890399"/>
    <lineage>
        <taxon>Bacteria</taxon>
        <taxon>Pseudomonadati</taxon>
        <taxon>Thermodesulfobacteriota</taxon>
        <taxon>Desulfobacteria</taxon>
        <taxon>Desulfobacterales</taxon>
        <taxon>Desulfobacteraceae</taxon>
        <taxon>Candidatus Magnetoglobus</taxon>
    </lineage>
</organism>
<keyword evidence="9 10" id="KW-0998">Cell outer membrane</keyword>
<sequence length="371" mass="42886">MRETPYKSYAKETNWFGIQMSNTFSFLSHDITYGFDYQTIDVSSLSFNKDGSRKAPYSPDNGRVNTGIYADGFLRFFDEYLIVNAGLRFDTFDLETKQTPLKTDFTPGSETFDIVNPRLGFKYFLDETRMFQFHSTIGTAFVPPESSEMAGYSERELSDGTIMIKKGNADLDPETSITIDFGFSVSKPSLGFFADITYFNTIVDDKIATHVISLTESSYNNAFEAKMNGVEWELSQDFGTLMAQDYSLELYLNGTFFIESEEQISENKWQDIYNVSPLKFNAGISYQDTVFFGKFNIRYMDERKDNDWYTSGYPEITYDDFTVCDLSFGANFQTYHKVKVNIENIFDEDYFEKPEYPLPGRSIYVDYSFQF</sequence>
<keyword evidence="6" id="KW-0798">TonB box</keyword>
<feature type="domain" description="TonB-dependent receptor-like beta-barrel" evidence="11">
    <location>
        <begin position="6"/>
        <end position="345"/>
    </location>
</feature>
<evidence type="ECO:0000256" key="2">
    <source>
        <dbReference type="ARBA" id="ARBA00022448"/>
    </source>
</evidence>
<dbReference type="AlphaFoldDB" id="A0A1V1P4Y3"/>
<evidence type="ECO:0000256" key="4">
    <source>
        <dbReference type="ARBA" id="ARBA00022692"/>
    </source>
</evidence>
<dbReference type="PROSITE" id="PS52016">
    <property type="entry name" value="TONB_DEPENDENT_REC_3"/>
    <property type="match status" value="1"/>
</dbReference>
<comment type="caution">
    <text evidence="12">The sequence shown here is derived from an EMBL/GenBank/DDBJ whole genome shotgun (WGS) entry which is preliminary data.</text>
</comment>
<keyword evidence="4 10" id="KW-0812">Transmembrane</keyword>
<evidence type="ECO:0000259" key="11">
    <source>
        <dbReference type="Pfam" id="PF00593"/>
    </source>
</evidence>
<evidence type="ECO:0000256" key="8">
    <source>
        <dbReference type="ARBA" id="ARBA00023170"/>
    </source>
</evidence>
<dbReference type="InterPro" id="IPR039426">
    <property type="entry name" value="TonB-dep_rcpt-like"/>
</dbReference>
<dbReference type="GO" id="GO:0015344">
    <property type="term" value="F:siderophore uptake transmembrane transporter activity"/>
    <property type="evidence" value="ECO:0007669"/>
    <property type="project" value="TreeGrafter"/>
</dbReference>
<accession>A0A1V1P4Y3</accession>
<evidence type="ECO:0000256" key="6">
    <source>
        <dbReference type="ARBA" id="ARBA00023077"/>
    </source>
</evidence>